<dbReference type="GO" id="GO:0008982">
    <property type="term" value="F:protein-N(PI)-phosphohistidine-sugar phosphotransferase activity"/>
    <property type="evidence" value="ECO:0007669"/>
    <property type="project" value="InterPro"/>
</dbReference>
<accession>A0A9X6SRJ9</accession>
<dbReference type="Proteomes" id="UP000219922">
    <property type="component" value="Unassembled WGS sequence"/>
</dbReference>
<proteinExistence type="predicted"/>
<dbReference type="EMBL" id="NVMX01000529">
    <property type="protein sequence ID" value="PDZ93712.1"/>
    <property type="molecule type" value="Genomic_DNA"/>
</dbReference>
<protein>
    <submittedName>
        <fullName evidence="2">Capsule biosynthesis protein</fullName>
    </submittedName>
</protein>
<dbReference type="InterPro" id="IPR013011">
    <property type="entry name" value="PTS_EIIB_2"/>
</dbReference>
<feature type="domain" description="PTS EIIB type-2" evidence="1">
    <location>
        <begin position="1"/>
        <end position="70"/>
    </location>
</feature>
<sequence>YMKSVLMRQFGKKLKIEDEVYGAELEESIRLMEIDFIITTVPLDIESKPIICVSTILQERDFKGIEALLH</sequence>
<feature type="non-terminal residue" evidence="2">
    <location>
        <position position="1"/>
    </location>
</feature>
<organism evidence="2 3">
    <name type="scientific">Bacillus cereus</name>
    <dbReference type="NCBI Taxonomy" id="1396"/>
    <lineage>
        <taxon>Bacteria</taxon>
        <taxon>Bacillati</taxon>
        <taxon>Bacillota</taxon>
        <taxon>Bacilli</taxon>
        <taxon>Bacillales</taxon>
        <taxon>Bacillaceae</taxon>
        <taxon>Bacillus</taxon>
        <taxon>Bacillus cereus group</taxon>
    </lineage>
</organism>
<dbReference type="GO" id="GO:0009401">
    <property type="term" value="P:phosphoenolpyruvate-dependent sugar phosphotransferase system"/>
    <property type="evidence" value="ECO:0007669"/>
    <property type="project" value="InterPro"/>
</dbReference>
<gene>
    <name evidence="2" type="ORF">CON36_37775</name>
</gene>
<name>A0A9X6SRJ9_BACCE</name>
<reference evidence="2 3" key="1">
    <citation type="submission" date="2017-09" db="EMBL/GenBank/DDBJ databases">
        <title>Large-scale bioinformatics analysis of Bacillus genomes uncovers conserved roles of natural products in bacterial physiology.</title>
        <authorList>
            <consortium name="Agbiome Team Llc"/>
            <person name="Bleich R.M."/>
            <person name="Grubbs K.J."/>
            <person name="Santa Maria K.C."/>
            <person name="Allen S.E."/>
            <person name="Farag S."/>
            <person name="Shank E.A."/>
            <person name="Bowers A."/>
        </authorList>
    </citation>
    <scope>NUCLEOTIDE SEQUENCE [LARGE SCALE GENOMIC DNA]</scope>
    <source>
        <strain evidence="2 3">AFS092789</strain>
    </source>
</reference>
<dbReference type="AlphaFoldDB" id="A0A9X6SRJ9"/>
<evidence type="ECO:0000313" key="2">
    <source>
        <dbReference type="EMBL" id="PDZ93712.1"/>
    </source>
</evidence>
<comment type="caution">
    <text evidence="2">The sequence shown here is derived from an EMBL/GenBank/DDBJ whole genome shotgun (WGS) entry which is preliminary data.</text>
</comment>
<dbReference type="Gene3D" id="3.40.50.2300">
    <property type="match status" value="1"/>
</dbReference>
<evidence type="ECO:0000259" key="1">
    <source>
        <dbReference type="PROSITE" id="PS51099"/>
    </source>
</evidence>
<dbReference type="PROSITE" id="PS51099">
    <property type="entry name" value="PTS_EIIB_TYPE_2"/>
    <property type="match status" value="1"/>
</dbReference>
<evidence type="ECO:0000313" key="3">
    <source>
        <dbReference type="Proteomes" id="UP000219922"/>
    </source>
</evidence>